<dbReference type="PROSITE" id="PS51197">
    <property type="entry name" value="HTH_RRF2_2"/>
    <property type="match status" value="1"/>
</dbReference>
<dbReference type="EMBL" id="JAXAVX010000023">
    <property type="protein sequence ID" value="MDX8153866.1"/>
    <property type="molecule type" value="Genomic_DNA"/>
</dbReference>
<gene>
    <name evidence="2" type="ORF">SK069_19870</name>
</gene>
<dbReference type="PANTHER" id="PTHR33221">
    <property type="entry name" value="WINGED HELIX-TURN-HELIX TRANSCRIPTIONAL REGULATOR, RRF2 FAMILY"/>
    <property type="match status" value="1"/>
</dbReference>
<dbReference type="SUPFAM" id="SSF46785">
    <property type="entry name" value="Winged helix' DNA-binding domain"/>
    <property type="match status" value="1"/>
</dbReference>
<name>A0ABU4VPT1_9ACTN</name>
<dbReference type="InterPro" id="IPR000944">
    <property type="entry name" value="Tscrpt_reg_Rrf2"/>
</dbReference>
<evidence type="ECO:0000313" key="2">
    <source>
        <dbReference type="EMBL" id="MDX8153866.1"/>
    </source>
</evidence>
<protein>
    <submittedName>
        <fullName evidence="2">Rrf2 family transcriptional regulator</fullName>
    </submittedName>
</protein>
<comment type="caution">
    <text evidence="2">The sequence shown here is derived from an EMBL/GenBank/DDBJ whole genome shotgun (WGS) entry which is preliminary data.</text>
</comment>
<dbReference type="Proteomes" id="UP001277761">
    <property type="component" value="Unassembled WGS sequence"/>
</dbReference>
<reference evidence="2 3" key="1">
    <citation type="submission" date="2023-11" db="EMBL/GenBank/DDBJ databases">
        <authorList>
            <person name="Xu M."/>
            <person name="Jiang T."/>
        </authorList>
    </citation>
    <scope>NUCLEOTIDE SEQUENCE [LARGE SCALE GENOMIC DNA]</scope>
    <source>
        <strain evidence="2 3">SD</strain>
    </source>
</reference>
<organism evidence="2 3">
    <name type="scientific">Patulibacter brassicae</name>
    <dbReference type="NCBI Taxonomy" id="1705717"/>
    <lineage>
        <taxon>Bacteria</taxon>
        <taxon>Bacillati</taxon>
        <taxon>Actinomycetota</taxon>
        <taxon>Thermoleophilia</taxon>
        <taxon>Solirubrobacterales</taxon>
        <taxon>Patulibacteraceae</taxon>
        <taxon>Patulibacter</taxon>
    </lineage>
</organism>
<proteinExistence type="predicted"/>
<keyword evidence="3" id="KW-1185">Reference proteome</keyword>
<dbReference type="Gene3D" id="1.10.10.10">
    <property type="entry name" value="Winged helix-like DNA-binding domain superfamily/Winged helix DNA-binding domain"/>
    <property type="match status" value="1"/>
</dbReference>
<dbReference type="InterPro" id="IPR036390">
    <property type="entry name" value="WH_DNA-bd_sf"/>
</dbReference>
<dbReference type="PANTHER" id="PTHR33221:SF15">
    <property type="entry name" value="HTH-TYPE TRANSCRIPTIONAL REGULATOR YWGB-RELATED"/>
    <property type="match status" value="1"/>
</dbReference>
<dbReference type="Pfam" id="PF02082">
    <property type="entry name" value="Rrf2"/>
    <property type="match status" value="1"/>
</dbReference>
<feature type="chain" id="PRO_5047376606" evidence="1">
    <location>
        <begin position="33"/>
        <end position="143"/>
    </location>
</feature>
<evidence type="ECO:0000313" key="3">
    <source>
        <dbReference type="Proteomes" id="UP001277761"/>
    </source>
</evidence>
<dbReference type="RefSeq" id="WP_319956015.1">
    <property type="nucleotide sequence ID" value="NZ_JAXAVX010000023.1"/>
</dbReference>
<sequence>MAGPTNTQFAVAVHLMTLLSAADAPLASPALAGSVGTNPVHVRRVLGRLREAGLVTSRPGVAGGWQVAVDPAATGLDRVWRAVHGDEPVLGVHDAHPDCAAGQRIQADLVALDRDVLAALEERLAATTIADLGARVPPLVLPS</sequence>
<feature type="signal peptide" evidence="1">
    <location>
        <begin position="1"/>
        <end position="32"/>
    </location>
</feature>
<dbReference type="InterPro" id="IPR036388">
    <property type="entry name" value="WH-like_DNA-bd_sf"/>
</dbReference>
<keyword evidence="1" id="KW-0732">Signal</keyword>
<accession>A0ABU4VPT1</accession>
<evidence type="ECO:0000256" key="1">
    <source>
        <dbReference type="SAM" id="SignalP"/>
    </source>
</evidence>